<dbReference type="GO" id="GO:0005886">
    <property type="term" value="C:plasma membrane"/>
    <property type="evidence" value="ECO:0007669"/>
    <property type="project" value="TreeGrafter"/>
</dbReference>
<keyword evidence="3" id="KW-1133">Transmembrane helix</keyword>
<evidence type="ECO:0000256" key="3">
    <source>
        <dbReference type="SAM" id="Phobius"/>
    </source>
</evidence>
<comment type="caution">
    <text evidence="5">The sequence shown here is derived from an EMBL/GenBank/DDBJ whole genome shotgun (WGS) entry which is preliminary data.</text>
</comment>
<comment type="catalytic activity">
    <reaction evidence="2">
        <text>2 GTP = 3',3'-c-di-GMP + 2 diphosphate</text>
        <dbReference type="Rhea" id="RHEA:24898"/>
        <dbReference type="ChEBI" id="CHEBI:33019"/>
        <dbReference type="ChEBI" id="CHEBI:37565"/>
        <dbReference type="ChEBI" id="CHEBI:58805"/>
        <dbReference type="EC" id="2.7.7.65"/>
    </reaction>
</comment>
<dbReference type="InterPro" id="IPR043128">
    <property type="entry name" value="Rev_trsase/Diguanyl_cyclase"/>
</dbReference>
<dbReference type="PANTHER" id="PTHR45138:SF9">
    <property type="entry name" value="DIGUANYLATE CYCLASE DGCM-RELATED"/>
    <property type="match status" value="1"/>
</dbReference>
<feature type="transmembrane region" description="Helical" evidence="3">
    <location>
        <begin position="185"/>
        <end position="208"/>
    </location>
</feature>
<dbReference type="OrthoDB" id="9813903at2"/>
<dbReference type="Proteomes" id="UP000241421">
    <property type="component" value="Unassembled WGS sequence"/>
</dbReference>
<gene>
    <name evidence="5" type="ORF">C7C56_006955</name>
</gene>
<dbReference type="EC" id="2.7.7.65" evidence="1"/>
<name>A0A2U2HPC1_9BURK</name>
<dbReference type="NCBIfam" id="TIGR00254">
    <property type="entry name" value="GGDEF"/>
    <property type="match status" value="1"/>
</dbReference>
<sequence length="388" mass="41668">MDITTMVLALALGNLALSAALFFYAHGGARALSLSTFTVAKQCQAGGWLLLYLSAGGVLPGPLAVVVGYPVLFTGVALEAGALWEASERPRWRRVAFPLLALSVVLYLVCYLVDDLGLRVLASSLILGGFYLSAVAALATGWRGGSMLRRFLVLAMALLSLLVASRALLVLLMPQGWSWINNAMLPMLVSGAFYMLMLLGGFGFLLLAREREQQELARLLVVDALTDVPNRRGLFQALAPWMALARRPGPPTSMIVLEFDQFKRLNDSYGHPAGDTVLRALVDVCKNELRDSDQIGRLVGVEFAVLLPRTGQDEALLVADRIRAAIEATPVKTGRAMVGLTASFGVTALRADDSTVSLFQRADQALQRAKADGRNRIAVAPPPEAPPA</sequence>
<dbReference type="SUPFAM" id="SSF55073">
    <property type="entry name" value="Nucleotide cyclase"/>
    <property type="match status" value="1"/>
</dbReference>
<dbReference type="PROSITE" id="PS50887">
    <property type="entry name" value="GGDEF"/>
    <property type="match status" value="1"/>
</dbReference>
<evidence type="ECO:0000259" key="4">
    <source>
        <dbReference type="PROSITE" id="PS50887"/>
    </source>
</evidence>
<dbReference type="EMBL" id="PXWF02000092">
    <property type="protein sequence ID" value="PWF49358.1"/>
    <property type="molecule type" value="Genomic_DNA"/>
</dbReference>
<dbReference type="SMART" id="SM00267">
    <property type="entry name" value="GGDEF"/>
    <property type="match status" value="1"/>
</dbReference>
<feature type="transmembrane region" description="Helical" evidence="3">
    <location>
        <begin position="120"/>
        <end position="139"/>
    </location>
</feature>
<dbReference type="GO" id="GO:1902201">
    <property type="term" value="P:negative regulation of bacterial-type flagellum-dependent cell motility"/>
    <property type="evidence" value="ECO:0007669"/>
    <property type="project" value="TreeGrafter"/>
</dbReference>
<feature type="domain" description="GGDEF" evidence="4">
    <location>
        <begin position="250"/>
        <end position="382"/>
    </location>
</feature>
<keyword evidence="6" id="KW-1185">Reference proteome</keyword>
<organism evidence="5 6">
    <name type="scientific">Massilia glaciei</name>
    <dbReference type="NCBI Taxonomy" id="1524097"/>
    <lineage>
        <taxon>Bacteria</taxon>
        <taxon>Pseudomonadati</taxon>
        <taxon>Pseudomonadota</taxon>
        <taxon>Betaproteobacteria</taxon>
        <taxon>Burkholderiales</taxon>
        <taxon>Oxalobacteraceae</taxon>
        <taxon>Telluria group</taxon>
        <taxon>Massilia</taxon>
    </lineage>
</organism>
<dbReference type="Pfam" id="PF00990">
    <property type="entry name" value="GGDEF"/>
    <property type="match status" value="1"/>
</dbReference>
<evidence type="ECO:0000256" key="1">
    <source>
        <dbReference type="ARBA" id="ARBA00012528"/>
    </source>
</evidence>
<accession>A0A2U2HPC1</accession>
<proteinExistence type="predicted"/>
<dbReference type="InterPro" id="IPR050469">
    <property type="entry name" value="Diguanylate_Cyclase"/>
</dbReference>
<dbReference type="AlphaFoldDB" id="A0A2U2HPC1"/>
<feature type="transmembrane region" description="Helical" evidence="3">
    <location>
        <begin position="151"/>
        <end position="173"/>
    </location>
</feature>
<feature type="transmembrane region" description="Helical" evidence="3">
    <location>
        <begin position="96"/>
        <end position="114"/>
    </location>
</feature>
<evidence type="ECO:0000256" key="2">
    <source>
        <dbReference type="ARBA" id="ARBA00034247"/>
    </source>
</evidence>
<dbReference type="Gene3D" id="3.30.70.270">
    <property type="match status" value="1"/>
</dbReference>
<dbReference type="CDD" id="cd01949">
    <property type="entry name" value="GGDEF"/>
    <property type="match status" value="1"/>
</dbReference>
<dbReference type="GO" id="GO:0043709">
    <property type="term" value="P:cell adhesion involved in single-species biofilm formation"/>
    <property type="evidence" value="ECO:0007669"/>
    <property type="project" value="TreeGrafter"/>
</dbReference>
<dbReference type="FunFam" id="3.30.70.270:FF:000001">
    <property type="entry name" value="Diguanylate cyclase domain protein"/>
    <property type="match status" value="1"/>
</dbReference>
<dbReference type="PANTHER" id="PTHR45138">
    <property type="entry name" value="REGULATORY COMPONENTS OF SENSORY TRANSDUCTION SYSTEM"/>
    <property type="match status" value="1"/>
</dbReference>
<keyword evidence="3" id="KW-0472">Membrane</keyword>
<reference evidence="5 6" key="1">
    <citation type="submission" date="2018-04" db="EMBL/GenBank/DDBJ databases">
        <title>Massilia violaceinigra sp. nov., a novel purple-pigmented bacterium isolated from Tianshan glacier, Xinjiang, China.</title>
        <authorList>
            <person name="Wang H."/>
        </authorList>
    </citation>
    <scope>NUCLEOTIDE SEQUENCE [LARGE SCALE GENOMIC DNA]</scope>
    <source>
        <strain evidence="5 6">B448-2</strain>
    </source>
</reference>
<evidence type="ECO:0000313" key="5">
    <source>
        <dbReference type="EMBL" id="PWF49358.1"/>
    </source>
</evidence>
<keyword evidence="3" id="KW-0812">Transmembrane</keyword>
<protein>
    <recommendedName>
        <fullName evidence="1">diguanylate cyclase</fullName>
        <ecNumber evidence="1">2.7.7.65</ecNumber>
    </recommendedName>
</protein>
<feature type="transmembrane region" description="Helical" evidence="3">
    <location>
        <begin position="64"/>
        <end position="84"/>
    </location>
</feature>
<dbReference type="InterPro" id="IPR029787">
    <property type="entry name" value="Nucleotide_cyclase"/>
</dbReference>
<dbReference type="GO" id="GO:0052621">
    <property type="term" value="F:diguanylate cyclase activity"/>
    <property type="evidence" value="ECO:0007669"/>
    <property type="project" value="UniProtKB-EC"/>
</dbReference>
<evidence type="ECO:0000313" key="6">
    <source>
        <dbReference type="Proteomes" id="UP000241421"/>
    </source>
</evidence>
<dbReference type="InterPro" id="IPR000160">
    <property type="entry name" value="GGDEF_dom"/>
</dbReference>